<accession>A0ABC8T091</accession>
<name>A0ABC8T091_9AQUA</name>
<protein>
    <recommendedName>
        <fullName evidence="1">Dynamin stalk domain-containing protein</fullName>
    </recommendedName>
</protein>
<gene>
    <name evidence="2" type="ORF">ILEXP_LOCUS29143</name>
</gene>
<keyword evidence="3" id="KW-1185">Reference proteome</keyword>
<sequence length="263" mass="30073">MSTKELSGGARIHYIFQSIFVKSLEGVDPCEDLTNEDIRTAIQNATGTKNALFVPEVPFEVLVRRQIGRLLDPSLQCLRYVYDELIQMSRACEAFEIRRFPLLRRRLDEVMGKFLRDGVKPAESMICNIIEMEMDYINSSHPNFIGGKKAVELAMQHVRSSEAGRTQSNNDKPASAGMLVLYSGGNGTRHPTIHSSPSLFRSFILHVYHWCMVGMDQKIIIYDYALNNIFAIFKDMTHLFSFHVYVCDVGHLFCQKKMILLIR</sequence>
<dbReference type="EMBL" id="CAUOFW020003509">
    <property type="protein sequence ID" value="CAK9160392.1"/>
    <property type="molecule type" value="Genomic_DNA"/>
</dbReference>
<evidence type="ECO:0000259" key="1">
    <source>
        <dbReference type="Pfam" id="PF01031"/>
    </source>
</evidence>
<dbReference type="Gene3D" id="1.20.120.1240">
    <property type="entry name" value="Dynamin, middle domain"/>
    <property type="match status" value="1"/>
</dbReference>
<proteinExistence type="predicted"/>
<comment type="caution">
    <text evidence="2">The sequence shown here is derived from an EMBL/GenBank/DDBJ whole genome shotgun (WGS) entry which is preliminary data.</text>
</comment>
<evidence type="ECO:0000313" key="2">
    <source>
        <dbReference type="EMBL" id="CAK9160392.1"/>
    </source>
</evidence>
<dbReference type="PANTHER" id="PTHR11566">
    <property type="entry name" value="DYNAMIN"/>
    <property type="match status" value="1"/>
</dbReference>
<dbReference type="InterPro" id="IPR022812">
    <property type="entry name" value="Dynamin"/>
</dbReference>
<reference evidence="2 3" key="1">
    <citation type="submission" date="2024-02" db="EMBL/GenBank/DDBJ databases">
        <authorList>
            <person name="Vignale AGUSTIN F."/>
            <person name="Sosa J E."/>
            <person name="Modenutti C."/>
        </authorList>
    </citation>
    <scope>NUCLEOTIDE SEQUENCE [LARGE SCALE GENOMIC DNA]</scope>
</reference>
<dbReference type="Pfam" id="PF01031">
    <property type="entry name" value="Dynamin_M"/>
    <property type="match status" value="1"/>
</dbReference>
<dbReference type="PANTHER" id="PTHR11566:SF84">
    <property type="entry name" value="DYNAMIN-RELATED PROTEIN 3A-LIKE"/>
    <property type="match status" value="1"/>
</dbReference>
<feature type="domain" description="Dynamin stalk" evidence="1">
    <location>
        <begin position="2"/>
        <end position="151"/>
    </location>
</feature>
<dbReference type="InterPro" id="IPR000375">
    <property type="entry name" value="Dynamin_stalk"/>
</dbReference>
<evidence type="ECO:0000313" key="3">
    <source>
        <dbReference type="Proteomes" id="UP001642360"/>
    </source>
</evidence>
<organism evidence="2 3">
    <name type="scientific">Ilex paraguariensis</name>
    <name type="common">yerba mate</name>
    <dbReference type="NCBI Taxonomy" id="185542"/>
    <lineage>
        <taxon>Eukaryota</taxon>
        <taxon>Viridiplantae</taxon>
        <taxon>Streptophyta</taxon>
        <taxon>Embryophyta</taxon>
        <taxon>Tracheophyta</taxon>
        <taxon>Spermatophyta</taxon>
        <taxon>Magnoliopsida</taxon>
        <taxon>eudicotyledons</taxon>
        <taxon>Gunneridae</taxon>
        <taxon>Pentapetalae</taxon>
        <taxon>asterids</taxon>
        <taxon>campanulids</taxon>
        <taxon>Aquifoliales</taxon>
        <taxon>Aquifoliaceae</taxon>
        <taxon>Ilex</taxon>
    </lineage>
</organism>
<dbReference type="AlphaFoldDB" id="A0ABC8T091"/>
<dbReference type="Proteomes" id="UP001642360">
    <property type="component" value="Unassembled WGS sequence"/>
</dbReference>